<accession>A0A3M7R624</accession>
<dbReference type="Proteomes" id="UP000276133">
    <property type="component" value="Unassembled WGS sequence"/>
</dbReference>
<gene>
    <name evidence="2" type="ORF">BpHYR1_042289</name>
</gene>
<evidence type="ECO:0000313" key="2">
    <source>
        <dbReference type="EMBL" id="RNA18685.1"/>
    </source>
</evidence>
<dbReference type="EMBL" id="REGN01004192">
    <property type="protein sequence ID" value="RNA18685.1"/>
    <property type="molecule type" value="Genomic_DNA"/>
</dbReference>
<comment type="caution">
    <text evidence="2">The sequence shown here is derived from an EMBL/GenBank/DDBJ whole genome shotgun (WGS) entry which is preliminary data.</text>
</comment>
<proteinExistence type="predicted"/>
<keyword evidence="1" id="KW-1133">Transmembrane helix</keyword>
<keyword evidence="1" id="KW-0472">Membrane</keyword>
<name>A0A3M7R624_BRAPC</name>
<keyword evidence="3" id="KW-1185">Reference proteome</keyword>
<keyword evidence="1" id="KW-0812">Transmembrane</keyword>
<organism evidence="2 3">
    <name type="scientific">Brachionus plicatilis</name>
    <name type="common">Marine rotifer</name>
    <name type="synonym">Brachionus muelleri</name>
    <dbReference type="NCBI Taxonomy" id="10195"/>
    <lineage>
        <taxon>Eukaryota</taxon>
        <taxon>Metazoa</taxon>
        <taxon>Spiralia</taxon>
        <taxon>Gnathifera</taxon>
        <taxon>Rotifera</taxon>
        <taxon>Eurotatoria</taxon>
        <taxon>Monogononta</taxon>
        <taxon>Pseudotrocha</taxon>
        <taxon>Ploima</taxon>
        <taxon>Brachionidae</taxon>
        <taxon>Brachionus</taxon>
    </lineage>
</organism>
<feature type="transmembrane region" description="Helical" evidence="1">
    <location>
        <begin position="35"/>
        <end position="63"/>
    </location>
</feature>
<reference evidence="2 3" key="1">
    <citation type="journal article" date="2018" name="Sci. Rep.">
        <title>Genomic signatures of local adaptation to the degree of environmental predictability in rotifers.</title>
        <authorList>
            <person name="Franch-Gras L."/>
            <person name="Hahn C."/>
            <person name="Garcia-Roger E.M."/>
            <person name="Carmona M.J."/>
            <person name="Serra M."/>
            <person name="Gomez A."/>
        </authorList>
    </citation>
    <scope>NUCLEOTIDE SEQUENCE [LARGE SCALE GENOMIC DNA]</scope>
    <source>
        <strain evidence="2">HYR1</strain>
    </source>
</reference>
<evidence type="ECO:0000313" key="3">
    <source>
        <dbReference type="Proteomes" id="UP000276133"/>
    </source>
</evidence>
<protein>
    <submittedName>
        <fullName evidence="2">Uncharacterized protein</fullName>
    </submittedName>
</protein>
<evidence type="ECO:0000256" key="1">
    <source>
        <dbReference type="SAM" id="Phobius"/>
    </source>
</evidence>
<sequence length="76" mass="9094">MIKNDLKSLGPFVCSKLVLMNKSEKRKRQMKQIKVCLFAGDTTSTMVVFRILYFTLLFVKYYFYNAEYLYLINFNI</sequence>
<dbReference type="AlphaFoldDB" id="A0A3M7R624"/>